<evidence type="ECO:0000313" key="3">
    <source>
        <dbReference type="Proteomes" id="UP001501803"/>
    </source>
</evidence>
<feature type="transmembrane region" description="Helical" evidence="1">
    <location>
        <begin position="22"/>
        <end position="40"/>
    </location>
</feature>
<feature type="transmembrane region" description="Helical" evidence="1">
    <location>
        <begin position="238"/>
        <end position="263"/>
    </location>
</feature>
<feature type="transmembrane region" description="Helical" evidence="1">
    <location>
        <begin position="153"/>
        <end position="175"/>
    </location>
</feature>
<evidence type="ECO:0000313" key="2">
    <source>
        <dbReference type="EMBL" id="GAA3892136.1"/>
    </source>
</evidence>
<protein>
    <recommendedName>
        <fullName evidence="4">ABC transporter permease</fullName>
    </recommendedName>
</protein>
<evidence type="ECO:0008006" key="4">
    <source>
        <dbReference type="Google" id="ProtNLM"/>
    </source>
</evidence>
<name>A0ABP7L327_9MICO</name>
<keyword evidence="1" id="KW-1133">Transmembrane helix</keyword>
<keyword evidence="1" id="KW-0812">Transmembrane</keyword>
<evidence type="ECO:0000256" key="1">
    <source>
        <dbReference type="SAM" id="Phobius"/>
    </source>
</evidence>
<dbReference type="EMBL" id="BAABCN010000016">
    <property type="protein sequence ID" value="GAA3892136.1"/>
    <property type="molecule type" value="Genomic_DNA"/>
</dbReference>
<comment type="caution">
    <text evidence="2">The sequence shown here is derived from an EMBL/GenBank/DDBJ whole genome shotgun (WGS) entry which is preliminary data.</text>
</comment>
<gene>
    <name evidence="2" type="ORF">GCM10022381_37320</name>
</gene>
<dbReference type="Proteomes" id="UP001501803">
    <property type="component" value="Unassembled WGS sequence"/>
</dbReference>
<feature type="transmembrane region" description="Helical" evidence="1">
    <location>
        <begin position="187"/>
        <end position="206"/>
    </location>
</feature>
<proteinExistence type="predicted"/>
<accession>A0ABP7L327</accession>
<feature type="transmembrane region" description="Helical" evidence="1">
    <location>
        <begin position="74"/>
        <end position="95"/>
    </location>
</feature>
<organism evidence="2 3">
    <name type="scientific">Leifsonia kafniensis</name>
    <dbReference type="NCBI Taxonomy" id="475957"/>
    <lineage>
        <taxon>Bacteria</taxon>
        <taxon>Bacillati</taxon>
        <taxon>Actinomycetota</taxon>
        <taxon>Actinomycetes</taxon>
        <taxon>Micrococcales</taxon>
        <taxon>Microbacteriaceae</taxon>
        <taxon>Leifsonia</taxon>
    </lineage>
</organism>
<keyword evidence="3" id="KW-1185">Reference proteome</keyword>
<feature type="transmembrane region" description="Helical" evidence="1">
    <location>
        <begin position="269"/>
        <end position="289"/>
    </location>
</feature>
<keyword evidence="1" id="KW-0472">Membrane</keyword>
<sequence length="309" mass="32894">MNTDLWFSVFDNVNPSTRASDIVIATASVVVFVSTWHPSVQRMLTRRSQHAVGLPLPASLTDIVRLRQVRRVRAFIIGGLAGLLISTAFVWFVGADRSSPALLMLLCGFAVCGALGTSIAALVGEATRSNEGVRVAHLSRRQLSDYVPRWERVLVWTAVALSTALVVLLALLTAFADLRLSVFPESFSVAALLTCLAVLALGAFELGGRLIIGRRQATESELELAWDDSLRSGAIRDLLTAAFLLGAAGIGAGITEIGLAIVVQFDGNSMPPTAMDVVLAAAILMAFIARSRRRSPGQNQAGVESGLRS</sequence>
<feature type="transmembrane region" description="Helical" evidence="1">
    <location>
        <begin position="101"/>
        <end position="124"/>
    </location>
</feature>
<dbReference type="RefSeq" id="WP_345069379.1">
    <property type="nucleotide sequence ID" value="NZ_BAABCN010000016.1"/>
</dbReference>
<reference evidence="3" key="1">
    <citation type="journal article" date="2019" name="Int. J. Syst. Evol. Microbiol.">
        <title>The Global Catalogue of Microorganisms (GCM) 10K type strain sequencing project: providing services to taxonomists for standard genome sequencing and annotation.</title>
        <authorList>
            <consortium name="The Broad Institute Genomics Platform"/>
            <consortium name="The Broad Institute Genome Sequencing Center for Infectious Disease"/>
            <person name="Wu L."/>
            <person name="Ma J."/>
        </authorList>
    </citation>
    <scope>NUCLEOTIDE SEQUENCE [LARGE SCALE GENOMIC DNA]</scope>
    <source>
        <strain evidence="3">JCM 17021</strain>
    </source>
</reference>